<evidence type="ECO:0000313" key="2">
    <source>
        <dbReference type="Proteomes" id="UP000887565"/>
    </source>
</evidence>
<proteinExistence type="predicted"/>
<dbReference type="AlphaFoldDB" id="A0A915IQ25"/>
<reference evidence="3" key="1">
    <citation type="submission" date="2022-11" db="UniProtKB">
        <authorList>
            <consortium name="WormBaseParasite"/>
        </authorList>
    </citation>
    <scope>IDENTIFICATION</scope>
</reference>
<evidence type="ECO:0000313" key="3">
    <source>
        <dbReference type="WBParaSite" id="nRc.2.0.1.t16097-RA"/>
    </source>
</evidence>
<name>A0A915IQ25_ROMCU</name>
<feature type="region of interest" description="Disordered" evidence="1">
    <location>
        <begin position="1"/>
        <end position="49"/>
    </location>
</feature>
<dbReference type="WBParaSite" id="nRc.2.0.1.t16097-RA">
    <property type="protein sequence ID" value="nRc.2.0.1.t16097-RA"/>
    <property type="gene ID" value="nRc.2.0.1.g16097"/>
</dbReference>
<dbReference type="Proteomes" id="UP000887565">
    <property type="component" value="Unplaced"/>
</dbReference>
<evidence type="ECO:0000256" key="1">
    <source>
        <dbReference type="SAM" id="MobiDB-lite"/>
    </source>
</evidence>
<feature type="compositionally biased region" description="Acidic residues" evidence="1">
    <location>
        <begin position="1"/>
        <end position="10"/>
    </location>
</feature>
<keyword evidence="2" id="KW-1185">Reference proteome</keyword>
<protein>
    <submittedName>
        <fullName evidence="3">Uncharacterized protein</fullName>
    </submittedName>
</protein>
<organism evidence="2 3">
    <name type="scientific">Romanomermis culicivorax</name>
    <name type="common">Nematode worm</name>
    <dbReference type="NCBI Taxonomy" id="13658"/>
    <lineage>
        <taxon>Eukaryota</taxon>
        <taxon>Metazoa</taxon>
        <taxon>Ecdysozoa</taxon>
        <taxon>Nematoda</taxon>
        <taxon>Enoplea</taxon>
        <taxon>Dorylaimia</taxon>
        <taxon>Mermithida</taxon>
        <taxon>Mermithoidea</taxon>
        <taxon>Mermithidae</taxon>
        <taxon>Romanomermis</taxon>
    </lineage>
</organism>
<sequence>MEWQVLEEETTLQAGTPHQDESSGKTVESESQDQQSAGAMEEMKESSKEWVKDEMVSRLALHNRISLLGSWWMMKAHEGKA</sequence>
<accession>A0A915IQ25</accession>